<proteinExistence type="predicted"/>
<comment type="caution">
    <text evidence="2">The sequence shown here is derived from an EMBL/GenBank/DDBJ whole genome shotgun (WGS) entry which is preliminary data.</text>
</comment>
<feature type="compositionally biased region" description="Basic and acidic residues" evidence="1">
    <location>
        <begin position="35"/>
        <end position="45"/>
    </location>
</feature>
<dbReference type="EMBL" id="JAHXRS010000019">
    <property type="protein sequence ID" value="MBW6395530.1"/>
    <property type="molecule type" value="Genomic_DNA"/>
</dbReference>
<evidence type="ECO:0000313" key="3">
    <source>
        <dbReference type="Proteomes" id="UP000724268"/>
    </source>
</evidence>
<accession>A0ABS6ZZS2</accession>
<organism evidence="2 3">
    <name type="scientific">Thermus brevis</name>
    <dbReference type="NCBI Taxonomy" id="2862456"/>
    <lineage>
        <taxon>Bacteria</taxon>
        <taxon>Thermotogati</taxon>
        <taxon>Deinococcota</taxon>
        <taxon>Deinococci</taxon>
        <taxon>Thermales</taxon>
        <taxon>Thermaceae</taxon>
        <taxon>Thermus</taxon>
    </lineage>
</organism>
<protein>
    <submittedName>
        <fullName evidence="2">Uncharacterized protein</fullName>
    </submittedName>
</protein>
<evidence type="ECO:0000256" key="1">
    <source>
        <dbReference type="SAM" id="MobiDB-lite"/>
    </source>
</evidence>
<gene>
    <name evidence="2" type="ORF">KZX47_10255</name>
</gene>
<dbReference type="Proteomes" id="UP000724268">
    <property type="component" value="Unassembled WGS sequence"/>
</dbReference>
<evidence type="ECO:0000313" key="2">
    <source>
        <dbReference type="EMBL" id="MBW6395530.1"/>
    </source>
</evidence>
<sequence>MGKTAFDQKALTRLKTRPGAGPHRDRRQRRQKDRLRREMAEAAVS</sequence>
<reference evidence="2 3" key="1">
    <citation type="submission" date="2021-07" db="EMBL/GenBank/DDBJ databases">
        <title>Thermus aquaticus gen. n. and sp. n., a nonsporulating extreme thermophile.</title>
        <authorList>
            <person name="Hu C.-J."/>
            <person name="Li W.-J."/>
            <person name="Xian W.-D."/>
        </authorList>
    </citation>
    <scope>NUCLEOTIDE SEQUENCE [LARGE SCALE GENOMIC DNA]</scope>
    <source>
        <strain evidence="2 3">SYSU G05001</strain>
    </source>
</reference>
<feature type="region of interest" description="Disordered" evidence="1">
    <location>
        <begin position="1"/>
        <end position="45"/>
    </location>
</feature>
<keyword evidence="3" id="KW-1185">Reference proteome</keyword>
<name>A0ABS6ZZS2_9DEIN</name>
<dbReference type="RefSeq" id="WP_219760011.1">
    <property type="nucleotide sequence ID" value="NZ_JAHXRS010000019.1"/>
</dbReference>
<feature type="compositionally biased region" description="Basic residues" evidence="1">
    <location>
        <begin position="24"/>
        <end position="34"/>
    </location>
</feature>